<evidence type="ECO:0000313" key="1">
    <source>
        <dbReference type="EMBL" id="KAI4311039.1"/>
    </source>
</evidence>
<dbReference type="Proteomes" id="UP001057402">
    <property type="component" value="Chromosome 11"/>
</dbReference>
<sequence>MSKMKPPTKGILFLAALMVPFVLGASAVHVGVRNGLGSGRNMTLHCRSKDTDLGSHVVSDGDEFGWNFNPNIWGTTLFYCLLDQGSVQGYAFDAYSYTRDYVRCESKCLWLVAGEGIYGMNDQTGLWEYVYPWPASST</sequence>
<comment type="caution">
    <text evidence="1">The sequence shown here is derived from an EMBL/GenBank/DDBJ whole genome shotgun (WGS) entry which is preliminary data.</text>
</comment>
<organism evidence="1 2">
    <name type="scientific">Melastoma candidum</name>
    <dbReference type="NCBI Taxonomy" id="119954"/>
    <lineage>
        <taxon>Eukaryota</taxon>
        <taxon>Viridiplantae</taxon>
        <taxon>Streptophyta</taxon>
        <taxon>Embryophyta</taxon>
        <taxon>Tracheophyta</taxon>
        <taxon>Spermatophyta</taxon>
        <taxon>Magnoliopsida</taxon>
        <taxon>eudicotyledons</taxon>
        <taxon>Gunneridae</taxon>
        <taxon>Pentapetalae</taxon>
        <taxon>rosids</taxon>
        <taxon>malvids</taxon>
        <taxon>Myrtales</taxon>
        <taxon>Melastomataceae</taxon>
        <taxon>Melastomatoideae</taxon>
        <taxon>Melastomateae</taxon>
        <taxon>Melastoma</taxon>
    </lineage>
</organism>
<accession>A0ACB9LIT3</accession>
<reference evidence="2" key="1">
    <citation type="journal article" date="2023" name="Front. Plant Sci.">
        <title>Chromosomal-level genome assembly of Melastoma candidum provides insights into trichome evolution.</title>
        <authorList>
            <person name="Zhong Y."/>
            <person name="Wu W."/>
            <person name="Sun C."/>
            <person name="Zou P."/>
            <person name="Liu Y."/>
            <person name="Dai S."/>
            <person name="Zhou R."/>
        </authorList>
    </citation>
    <scope>NUCLEOTIDE SEQUENCE [LARGE SCALE GENOMIC DNA]</scope>
</reference>
<dbReference type="EMBL" id="CM042890">
    <property type="protein sequence ID" value="KAI4311039.1"/>
    <property type="molecule type" value="Genomic_DNA"/>
</dbReference>
<gene>
    <name evidence="1" type="ORF">MLD38_035976</name>
</gene>
<protein>
    <submittedName>
        <fullName evidence="1">Uncharacterized protein</fullName>
    </submittedName>
</protein>
<evidence type="ECO:0000313" key="2">
    <source>
        <dbReference type="Proteomes" id="UP001057402"/>
    </source>
</evidence>
<keyword evidence="2" id="KW-1185">Reference proteome</keyword>
<name>A0ACB9LIT3_9MYRT</name>
<proteinExistence type="predicted"/>